<keyword evidence="5" id="KW-0378">Hydrolase</keyword>
<keyword evidence="4" id="KW-0732">Signal</keyword>
<name>A0A927B0G6_9BACT</name>
<evidence type="ECO:0000256" key="3">
    <source>
        <dbReference type="ARBA" id="ARBA00022723"/>
    </source>
</evidence>
<protein>
    <submittedName>
        <fullName evidence="10">Zinc metalloprotease</fullName>
    </submittedName>
</protein>
<dbReference type="Proteomes" id="UP000653797">
    <property type="component" value="Unassembled WGS sequence"/>
</dbReference>
<proteinExistence type="inferred from homology"/>
<keyword evidence="8" id="KW-1015">Disulfide bond</keyword>
<sequence length="290" mass="31612">MSAHFRLLETDVNFRSIQAQLETATARRMARGMAAFEFSGGPMVIKVVVHVVYNTTAQNISTAQIKSQISVLNRDFGAKNTDKSKVPPVWKGLVGNPNIQFQLATVDPDGKKTTGITRTKTQRTSFGTNDTVKTSAVGKAPWPTDRYLNIWVCNLGGGLLGYAQFPGGPAATDGVVITYRAFGTSGTAVAPFNLGRTATHEIGHYLNLRHIWGDTEDCSGTDFVKDTPNAVGPNYGKPTFPHISCTNGPNGDMFMNYMDYVDDDAMFMFTLEQIARMHATLEDVRSSLVS</sequence>
<feature type="domain" description="Peptidase M43 pregnancy-associated plasma-A" evidence="9">
    <location>
        <begin position="135"/>
        <end position="282"/>
    </location>
</feature>
<keyword evidence="2" id="KW-0645">Protease</keyword>
<dbReference type="GO" id="GO:0008237">
    <property type="term" value="F:metallopeptidase activity"/>
    <property type="evidence" value="ECO:0007669"/>
    <property type="project" value="UniProtKB-KW"/>
</dbReference>
<reference evidence="10" key="1">
    <citation type="submission" date="2020-09" db="EMBL/GenBank/DDBJ databases">
        <authorList>
            <person name="Kim M.K."/>
        </authorList>
    </citation>
    <scope>NUCLEOTIDE SEQUENCE</scope>
    <source>
        <strain evidence="10">BT704</strain>
    </source>
</reference>
<evidence type="ECO:0000256" key="5">
    <source>
        <dbReference type="ARBA" id="ARBA00022801"/>
    </source>
</evidence>
<dbReference type="InterPro" id="IPR008754">
    <property type="entry name" value="Peptidase_M43"/>
</dbReference>
<evidence type="ECO:0000256" key="6">
    <source>
        <dbReference type="ARBA" id="ARBA00022833"/>
    </source>
</evidence>
<evidence type="ECO:0000313" key="10">
    <source>
        <dbReference type="EMBL" id="MBD2753259.1"/>
    </source>
</evidence>
<keyword evidence="3" id="KW-0479">Metal-binding</keyword>
<dbReference type="AlphaFoldDB" id="A0A927B0G6"/>
<evidence type="ECO:0000256" key="2">
    <source>
        <dbReference type="ARBA" id="ARBA00022670"/>
    </source>
</evidence>
<accession>A0A927B0G6</accession>
<evidence type="ECO:0000256" key="7">
    <source>
        <dbReference type="ARBA" id="ARBA00023049"/>
    </source>
</evidence>
<organism evidence="10 11">
    <name type="scientific">Spirosoma validum</name>
    <dbReference type="NCBI Taxonomy" id="2771355"/>
    <lineage>
        <taxon>Bacteria</taxon>
        <taxon>Pseudomonadati</taxon>
        <taxon>Bacteroidota</taxon>
        <taxon>Cytophagia</taxon>
        <taxon>Cytophagales</taxon>
        <taxon>Cytophagaceae</taxon>
        <taxon>Spirosoma</taxon>
    </lineage>
</organism>
<evidence type="ECO:0000256" key="4">
    <source>
        <dbReference type="ARBA" id="ARBA00022729"/>
    </source>
</evidence>
<evidence type="ECO:0000256" key="8">
    <source>
        <dbReference type="ARBA" id="ARBA00023157"/>
    </source>
</evidence>
<evidence type="ECO:0000259" key="9">
    <source>
        <dbReference type="Pfam" id="PF05572"/>
    </source>
</evidence>
<dbReference type="GO" id="GO:0046872">
    <property type="term" value="F:metal ion binding"/>
    <property type="evidence" value="ECO:0007669"/>
    <property type="project" value="UniProtKB-KW"/>
</dbReference>
<dbReference type="Gene3D" id="3.40.390.10">
    <property type="entry name" value="Collagenase (Catalytic Domain)"/>
    <property type="match status" value="1"/>
</dbReference>
<dbReference type="InterPro" id="IPR024079">
    <property type="entry name" value="MetalloPept_cat_dom_sf"/>
</dbReference>
<dbReference type="PANTHER" id="PTHR47466:SF1">
    <property type="entry name" value="METALLOPROTEASE MEP1 (AFU_ORTHOLOGUE AFUA_1G07730)-RELATED"/>
    <property type="match status" value="1"/>
</dbReference>
<gene>
    <name evidence="10" type="ORF">IC230_10195</name>
</gene>
<keyword evidence="6" id="KW-0862">Zinc</keyword>
<dbReference type="CDD" id="cd04275">
    <property type="entry name" value="ZnMc_pappalysin_like"/>
    <property type="match status" value="1"/>
</dbReference>
<comment type="caution">
    <text evidence="10">The sequence shown here is derived from an EMBL/GenBank/DDBJ whole genome shotgun (WGS) entry which is preliminary data.</text>
</comment>
<evidence type="ECO:0000313" key="11">
    <source>
        <dbReference type="Proteomes" id="UP000653797"/>
    </source>
</evidence>
<dbReference type="PANTHER" id="PTHR47466">
    <property type="match status" value="1"/>
</dbReference>
<keyword evidence="7 10" id="KW-0482">Metalloprotease</keyword>
<keyword evidence="11" id="KW-1185">Reference proteome</keyword>
<dbReference type="EMBL" id="JACXAA010000003">
    <property type="protein sequence ID" value="MBD2753259.1"/>
    <property type="molecule type" value="Genomic_DNA"/>
</dbReference>
<dbReference type="GO" id="GO:0006508">
    <property type="term" value="P:proteolysis"/>
    <property type="evidence" value="ECO:0007669"/>
    <property type="project" value="UniProtKB-KW"/>
</dbReference>
<evidence type="ECO:0000256" key="1">
    <source>
        <dbReference type="ARBA" id="ARBA00008721"/>
    </source>
</evidence>
<comment type="similarity">
    <text evidence="1">Belongs to the peptidase M43B family.</text>
</comment>
<dbReference type="Pfam" id="PF05572">
    <property type="entry name" value="Peptidase_M43"/>
    <property type="match status" value="1"/>
</dbReference>
<dbReference type="SUPFAM" id="SSF55486">
    <property type="entry name" value="Metalloproteases ('zincins'), catalytic domain"/>
    <property type="match status" value="1"/>
</dbReference>